<keyword evidence="3" id="KW-1185">Reference proteome</keyword>
<reference evidence="2 3" key="1">
    <citation type="submission" date="2021-05" db="EMBL/GenBank/DDBJ databases">
        <title>Genome Assembly of Synthetic Allotetraploid Brassica napus Reveals Homoeologous Exchanges between Subgenomes.</title>
        <authorList>
            <person name="Davis J.T."/>
        </authorList>
    </citation>
    <scope>NUCLEOTIDE SEQUENCE [LARGE SCALE GENOMIC DNA]</scope>
    <source>
        <strain evidence="3">cv. Da-Ae</strain>
        <tissue evidence="2">Seedling</tissue>
    </source>
</reference>
<accession>A0ABQ7Y8V4</accession>
<evidence type="ECO:0000313" key="3">
    <source>
        <dbReference type="Proteomes" id="UP000824890"/>
    </source>
</evidence>
<sequence length="176" mass="19525">MDVFPRPPHYRQDAVIDLTMTVNELLDQHSNSWNVNLVRQLFSDEDIDLVLNTKILPSFSGVRSPAHAGLLAITWATTAVKEHKLRNVQFEFSSLEAADALNNPLEYPPIYSECYKALGSVYSLSKSSMVLVHRTCNTAASAIADSVISGQRFHSYVASGGPRWLAVMLDKEEISS</sequence>
<dbReference type="EMBL" id="JAGKQM010000018">
    <property type="protein sequence ID" value="KAH0864622.1"/>
    <property type="molecule type" value="Genomic_DNA"/>
</dbReference>
<organism evidence="2 3">
    <name type="scientific">Brassica napus</name>
    <name type="common">Rape</name>
    <dbReference type="NCBI Taxonomy" id="3708"/>
    <lineage>
        <taxon>Eukaryota</taxon>
        <taxon>Viridiplantae</taxon>
        <taxon>Streptophyta</taxon>
        <taxon>Embryophyta</taxon>
        <taxon>Tracheophyta</taxon>
        <taxon>Spermatophyta</taxon>
        <taxon>Magnoliopsida</taxon>
        <taxon>eudicotyledons</taxon>
        <taxon>Gunneridae</taxon>
        <taxon>Pentapetalae</taxon>
        <taxon>rosids</taxon>
        <taxon>malvids</taxon>
        <taxon>Brassicales</taxon>
        <taxon>Brassicaceae</taxon>
        <taxon>Brassiceae</taxon>
        <taxon>Brassica</taxon>
    </lineage>
</organism>
<name>A0ABQ7Y8V4_BRANA</name>
<dbReference type="Proteomes" id="UP000824890">
    <property type="component" value="Unassembled WGS sequence"/>
</dbReference>
<dbReference type="Pfam" id="PF13456">
    <property type="entry name" value="RVT_3"/>
    <property type="match status" value="1"/>
</dbReference>
<feature type="domain" description="RNase H type-1" evidence="1">
    <location>
        <begin position="59"/>
        <end position="145"/>
    </location>
</feature>
<evidence type="ECO:0000313" key="2">
    <source>
        <dbReference type="EMBL" id="KAH0864622.1"/>
    </source>
</evidence>
<evidence type="ECO:0000259" key="1">
    <source>
        <dbReference type="Pfam" id="PF13456"/>
    </source>
</evidence>
<gene>
    <name evidence="2" type="ORF">HID58_081833</name>
</gene>
<proteinExistence type="predicted"/>
<comment type="caution">
    <text evidence="2">The sequence shown here is derived from an EMBL/GenBank/DDBJ whole genome shotgun (WGS) entry which is preliminary data.</text>
</comment>
<protein>
    <recommendedName>
        <fullName evidence="1">RNase H type-1 domain-containing protein</fullName>
    </recommendedName>
</protein>
<dbReference type="InterPro" id="IPR002156">
    <property type="entry name" value="RNaseH_domain"/>
</dbReference>